<protein>
    <submittedName>
        <fullName evidence="2">Uncharacterized protein</fullName>
    </submittedName>
</protein>
<sequence>MQRGDAGEVEAGDEGEEAEDEELEVRIGGLGGVVEPEAEAGLEELLGFLGLHALPPATWIRRRGRFWARRPFA</sequence>
<evidence type="ECO:0000313" key="3">
    <source>
        <dbReference type="Proteomes" id="UP000238479"/>
    </source>
</evidence>
<dbReference type="Gramene" id="PRQ48584">
    <property type="protein sequence ID" value="PRQ48584"/>
    <property type="gene ID" value="RchiOBHm_Chr2g0112351"/>
</dbReference>
<evidence type="ECO:0000256" key="1">
    <source>
        <dbReference type="SAM" id="MobiDB-lite"/>
    </source>
</evidence>
<dbReference type="AlphaFoldDB" id="A0A2P6RQ90"/>
<organism evidence="2 3">
    <name type="scientific">Rosa chinensis</name>
    <name type="common">China rose</name>
    <dbReference type="NCBI Taxonomy" id="74649"/>
    <lineage>
        <taxon>Eukaryota</taxon>
        <taxon>Viridiplantae</taxon>
        <taxon>Streptophyta</taxon>
        <taxon>Embryophyta</taxon>
        <taxon>Tracheophyta</taxon>
        <taxon>Spermatophyta</taxon>
        <taxon>Magnoliopsida</taxon>
        <taxon>eudicotyledons</taxon>
        <taxon>Gunneridae</taxon>
        <taxon>Pentapetalae</taxon>
        <taxon>rosids</taxon>
        <taxon>fabids</taxon>
        <taxon>Rosales</taxon>
        <taxon>Rosaceae</taxon>
        <taxon>Rosoideae</taxon>
        <taxon>Rosoideae incertae sedis</taxon>
        <taxon>Rosa</taxon>
    </lineage>
</organism>
<dbReference type="EMBL" id="PDCK01000040">
    <property type="protein sequence ID" value="PRQ48584.1"/>
    <property type="molecule type" value="Genomic_DNA"/>
</dbReference>
<accession>A0A2P6RQ90</accession>
<gene>
    <name evidence="2" type="ORF">RchiOBHm_Chr2g0112351</name>
</gene>
<dbReference type="Proteomes" id="UP000238479">
    <property type="component" value="Chromosome 2"/>
</dbReference>
<proteinExistence type="predicted"/>
<feature type="compositionally biased region" description="Acidic residues" evidence="1">
    <location>
        <begin position="7"/>
        <end position="22"/>
    </location>
</feature>
<evidence type="ECO:0000313" key="2">
    <source>
        <dbReference type="EMBL" id="PRQ48584.1"/>
    </source>
</evidence>
<name>A0A2P6RQ90_ROSCH</name>
<keyword evidence="3" id="KW-1185">Reference proteome</keyword>
<reference evidence="2 3" key="1">
    <citation type="journal article" date="2018" name="Nat. Genet.">
        <title>The Rosa genome provides new insights in the design of modern roses.</title>
        <authorList>
            <person name="Bendahmane M."/>
        </authorList>
    </citation>
    <scope>NUCLEOTIDE SEQUENCE [LARGE SCALE GENOMIC DNA]</scope>
    <source>
        <strain evidence="3">cv. Old Blush</strain>
    </source>
</reference>
<comment type="caution">
    <text evidence="2">The sequence shown here is derived from an EMBL/GenBank/DDBJ whole genome shotgun (WGS) entry which is preliminary data.</text>
</comment>
<feature type="region of interest" description="Disordered" evidence="1">
    <location>
        <begin position="1"/>
        <end position="22"/>
    </location>
</feature>